<accession>A0ABQ4BTZ9</accession>
<organism evidence="7 8">
    <name type="scientific">Asanoa iriomotensis</name>
    <dbReference type="NCBI Taxonomy" id="234613"/>
    <lineage>
        <taxon>Bacteria</taxon>
        <taxon>Bacillati</taxon>
        <taxon>Actinomycetota</taxon>
        <taxon>Actinomycetes</taxon>
        <taxon>Micromonosporales</taxon>
        <taxon>Micromonosporaceae</taxon>
        <taxon>Asanoa</taxon>
    </lineage>
</organism>
<dbReference type="InterPro" id="IPR036388">
    <property type="entry name" value="WH-like_DNA-bd_sf"/>
</dbReference>
<dbReference type="InterPro" id="IPR013324">
    <property type="entry name" value="RNA_pol_sigma_r3/r4-like"/>
</dbReference>
<dbReference type="InterPro" id="IPR007627">
    <property type="entry name" value="RNA_pol_sigma70_r2"/>
</dbReference>
<evidence type="ECO:0000256" key="1">
    <source>
        <dbReference type="ARBA" id="ARBA00010641"/>
    </source>
</evidence>
<evidence type="ECO:0000259" key="6">
    <source>
        <dbReference type="Pfam" id="PF04542"/>
    </source>
</evidence>
<keyword evidence="4" id="KW-0238">DNA-binding</keyword>
<evidence type="ECO:0000313" key="8">
    <source>
        <dbReference type="Proteomes" id="UP000624325"/>
    </source>
</evidence>
<dbReference type="Gene3D" id="1.10.10.10">
    <property type="entry name" value="Winged helix-like DNA-binding domain superfamily/Winged helix DNA-binding domain"/>
    <property type="match status" value="1"/>
</dbReference>
<dbReference type="InterPro" id="IPR013325">
    <property type="entry name" value="RNA_pol_sigma_r2"/>
</dbReference>
<keyword evidence="3" id="KW-0731">Sigma factor</keyword>
<feature type="domain" description="RNA polymerase sigma-70 region 2" evidence="6">
    <location>
        <begin position="25"/>
        <end position="92"/>
    </location>
</feature>
<keyword evidence="5" id="KW-0804">Transcription</keyword>
<proteinExistence type="inferred from homology"/>
<dbReference type="Pfam" id="PF04542">
    <property type="entry name" value="Sigma70_r2"/>
    <property type="match status" value="1"/>
</dbReference>
<evidence type="ECO:0000256" key="2">
    <source>
        <dbReference type="ARBA" id="ARBA00023015"/>
    </source>
</evidence>
<keyword evidence="8" id="KW-1185">Reference proteome</keyword>
<evidence type="ECO:0000313" key="7">
    <source>
        <dbReference type="EMBL" id="GIF54001.1"/>
    </source>
</evidence>
<reference evidence="7 8" key="1">
    <citation type="submission" date="2021-01" db="EMBL/GenBank/DDBJ databases">
        <title>Whole genome shotgun sequence of Asanoa iriomotensis NBRC 100142.</title>
        <authorList>
            <person name="Komaki H."/>
            <person name="Tamura T."/>
        </authorList>
    </citation>
    <scope>NUCLEOTIDE SEQUENCE [LARGE SCALE GENOMIC DNA]</scope>
    <source>
        <strain evidence="7 8">NBRC 100142</strain>
    </source>
</reference>
<comment type="similarity">
    <text evidence="1">Belongs to the sigma-70 factor family. ECF subfamily.</text>
</comment>
<dbReference type="PANTHER" id="PTHR43133:SF8">
    <property type="entry name" value="RNA POLYMERASE SIGMA FACTOR HI_1459-RELATED"/>
    <property type="match status" value="1"/>
</dbReference>
<dbReference type="PANTHER" id="PTHR43133">
    <property type="entry name" value="RNA POLYMERASE ECF-TYPE SIGMA FACTO"/>
    <property type="match status" value="1"/>
</dbReference>
<dbReference type="SUPFAM" id="SSF88946">
    <property type="entry name" value="Sigma2 domain of RNA polymerase sigma factors"/>
    <property type="match status" value="1"/>
</dbReference>
<dbReference type="EMBL" id="BONC01000001">
    <property type="protein sequence ID" value="GIF54001.1"/>
    <property type="molecule type" value="Genomic_DNA"/>
</dbReference>
<evidence type="ECO:0000256" key="4">
    <source>
        <dbReference type="ARBA" id="ARBA00023125"/>
    </source>
</evidence>
<dbReference type="Proteomes" id="UP000624325">
    <property type="component" value="Unassembled WGS sequence"/>
</dbReference>
<sequence length="190" mass="20719">MRDDPTVVGLVERARHGDAGAWDALVDRYAPLVWAVCRRYGLGGADAEDVAASVWLRLVERLGTIREPAALPGWLATTVRHECLALLRSRRRQVLVGDEAGLDTVDDPAFEEVLLTQERHIALRAAFDNLPEHCRQLLALLFDDPPAPYAQISSSTGTPVGAIGPTRRRCLDKLRSDPVLAAVAGAEQQP</sequence>
<dbReference type="RefSeq" id="WP_203699728.1">
    <property type="nucleotide sequence ID" value="NZ_BAAALU010000017.1"/>
</dbReference>
<keyword evidence="2" id="KW-0805">Transcription regulation</keyword>
<name>A0ABQ4BTZ9_9ACTN</name>
<dbReference type="Gene3D" id="1.10.1740.10">
    <property type="match status" value="1"/>
</dbReference>
<dbReference type="InterPro" id="IPR039425">
    <property type="entry name" value="RNA_pol_sigma-70-like"/>
</dbReference>
<gene>
    <name evidence="7" type="primary">rpoE_3</name>
    <name evidence="7" type="ORF">Air01nite_00960</name>
</gene>
<evidence type="ECO:0000256" key="5">
    <source>
        <dbReference type="ARBA" id="ARBA00023163"/>
    </source>
</evidence>
<comment type="caution">
    <text evidence="7">The sequence shown here is derived from an EMBL/GenBank/DDBJ whole genome shotgun (WGS) entry which is preliminary data.</text>
</comment>
<dbReference type="SUPFAM" id="SSF88659">
    <property type="entry name" value="Sigma3 and sigma4 domains of RNA polymerase sigma factors"/>
    <property type="match status" value="1"/>
</dbReference>
<protein>
    <submittedName>
        <fullName evidence="7">RNA polymerase sigma factor</fullName>
    </submittedName>
</protein>
<dbReference type="InterPro" id="IPR014284">
    <property type="entry name" value="RNA_pol_sigma-70_dom"/>
</dbReference>
<evidence type="ECO:0000256" key="3">
    <source>
        <dbReference type="ARBA" id="ARBA00023082"/>
    </source>
</evidence>
<dbReference type="NCBIfam" id="TIGR02937">
    <property type="entry name" value="sigma70-ECF"/>
    <property type="match status" value="1"/>
</dbReference>